<evidence type="ECO:0000313" key="3">
    <source>
        <dbReference type="Proteomes" id="UP000292702"/>
    </source>
</evidence>
<dbReference type="Gene3D" id="3.40.50.720">
    <property type="entry name" value="NAD(P)-binding Rossmann-like Domain"/>
    <property type="match status" value="1"/>
</dbReference>
<gene>
    <name evidence="2" type="ORF">EIP91_011841</name>
</gene>
<name>A0A4V2MWW9_9APHY</name>
<dbReference type="GO" id="GO:0004029">
    <property type="term" value="F:aldehyde dehydrogenase (NAD+) activity"/>
    <property type="evidence" value="ECO:0007669"/>
    <property type="project" value="TreeGrafter"/>
</dbReference>
<organism evidence="2 3">
    <name type="scientific">Steccherinum ochraceum</name>
    <dbReference type="NCBI Taxonomy" id="92696"/>
    <lineage>
        <taxon>Eukaryota</taxon>
        <taxon>Fungi</taxon>
        <taxon>Dikarya</taxon>
        <taxon>Basidiomycota</taxon>
        <taxon>Agaricomycotina</taxon>
        <taxon>Agaricomycetes</taxon>
        <taxon>Polyporales</taxon>
        <taxon>Steccherinaceae</taxon>
        <taxon>Steccherinum</taxon>
    </lineage>
</organism>
<proteinExistence type="predicted"/>
<dbReference type="Proteomes" id="UP000292702">
    <property type="component" value="Unassembled WGS sequence"/>
</dbReference>
<sequence>MSNATKKILILGATGYIGGTFLDALWKHPLAQSFDITAYVRSPEKAKKCEQVLGLKTVSGPLSAVEEAASKADIVLNFASSDDLPLTEAVLAGAKKHFASTGVPVALLHTSGTGIVTDKALGRYAGEKIVDDADSDTINALPVTQWHRNVDIPIVNAAKEGYVRTYIVYPGFVFGQATGKLVDLGIQNPCPTAAVAIARIGIARGQFGVVGPMNNIWNVVEVHDTIDLHMIIFNAIITGKQVPSGLDGHYVAENGFLAGKQYYPKIAEGLYVHGALKTPEVSEFTEAELAKIPMAAMFGTNSRTTSSRSRSIGWNPKVGPQEFLDGMKESMRVMVRLDKKQ</sequence>
<dbReference type="EMBL" id="RWJN01000082">
    <property type="protein sequence ID" value="TCD67907.1"/>
    <property type="molecule type" value="Genomic_DNA"/>
</dbReference>
<protein>
    <recommendedName>
        <fullName evidence="1">NAD(P)-binding domain-containing protein</fullName>
    </recommendedName>
</protein>
<dbReference type="GO" id="GO:0005737">
    <property type="term" value="C:cytoplasm"/>
    <property type="evidence" value="ECO:0007669"/>
    <property type="project" value="TreeGrafter"/>
</dbReference>
<evidence type="ECO:0000313" key="2">
    <source>
        <dbReference type="EMBL" id="TCD67907.1"/>
    </source>
</evidence>
<keyword evidence="3" id="KW-1185">Reference proteome</keyword>
<feature type="domain" description="NAD(P)-binding" evidence="1">
    <location>
        <begin position="12"/>
        <end position="109"/>
    </location>
</feature>
<accession>A0A4V2MWW9</accession>
<dbReference type="InterPro" id="IPR016040">
    <property type="entry name" value="NAD(P)-bd_dom"/>
</dbReference>
<dbReference type="AlphaFoldDB" id="A0A4V2MWW9"/>
<dbReference type="PANTHER" id="PTHR48079:SF6">
    <property type="entry name" value="NAD(P)-BINDING DOMAIN-CONTAINING PROTEIN-RELATED"/>
    <property type="match status" value="1"/>
</dbReference>
<dbReference type="OrthoDB" id="2130169at2759"/>
<dbReference type="InterPro" id="IPR051783">
    <property type="entry name" value="NAD(P)-dependent_oxidoreduct"/>
</dbReference>
<comment type="caution">
    <text evidence="2">The sequence shown here is derived from an EMBL/GenBank/DDBJ whole genome shotgun (WGS) entry which is preliminary data.</text>
</comment>
<dbReference type="PANTHER" id="PTHR48079">
    <property type="entry name" value="PROTEIN YEEZ"/>
    <property type="match status" value="1"/>
</dbReference>
<reference evidence="2 3" key="1">
    <citation type="submission" date="2018-11" db="EMBL/GenBank/DDBJ databases">
        <title>Genome assembly of Steccherinum ochraceum LE-BIN_3174, the white-rot fungus of the Steccherinaceae family (The Residual Polyporoid clade, Polyporales, Basidiomycota).</title>
        <authorList>
            <person name="Fedorova T.V."/>
            <person name="Glazunova O.A."/>
            <person name="Landesman E.O."/>
            <person name="Moiseenko K.V."/>
            <person name="Psurtseva N.V."/>
            <person name="Savinova O.S."/>
            <person name="Shakhova N.V."/>
            <person name="Tyazhelova T.V."/>
            <person name="Vasina D.V."/>
        </authorList>
    </citation>
    <scope>NUCLEOTIDE SEQUENCE [LARGE SCALE GENOMIC DNA]</scope>
    <source>
        <strain evidence="2 3">LE-BIN_3174</strain>
    </source>
</reference>
<dbReference type="InterPro" id="IPR036291">
    <property type="entry name" value="NAD(P)-bd_dom_sf"/>
</dbReference>
<evidence type="ECO:0000259" key="1">
    <source>
        <dbReference type="Pfam" id="PF13460"/>
    </source>
</evidence>
<dbReference type="Pfam" id="PF13460">
    <property type="entry name" value="NAD_binding_10"/>
    <property type="match status" value="1"/>
</dbReference>
<dbReference type="SUPFAM" id="SSF51735">
    <property type="entry name" value="NAD(P)-binding Rossmann-fold domains"/>
    <property type="match status" value="1"/>
</dbReference>